<evidence type="ECO:0000313" key="6">
    <source>
        <dbReference type="Proteomes" id="UP001297581"/>
    </source>
</evidence>
<dbReference type="Pfam" id="PF01053">
    <property type="entry name" value="Cys_Met_Meta_PP"/>
    <property type="match status" value="1"/>
</dbReference>
<dbReference type="PIRSF" id="PIRSF001434">
    <property type="entry name" value="CGS"/>
    <property type="match status" value="1"/>
</dbReference>
<dbReference type="InterPro" id="IPR000277">
    <property type="entry name" value="Cys/Met-Metab_PyrdxlP-dep_enz"/>
</dbReference>
<dbReference type="InterPro" id="IPR015424">
    <property type="entry name" value="PyrdxlP-dep_Trfase"/>
</dbReference>
<dbReference type="PANTHER" id="PTHR11808">
    <property type="entry name" value="TRANS-SULFURATION ENZYME FAMILY MEMBER"/>
    <property type="match status" value="1"/>
</dbReference>
<gene>
    <name evidence="5" type="ORF">MJ923_10340</name>
</gene>
<dbReference type="Gene3D" id="3.90.1150.10">
    <property type="entry name" value="Aspartate Aminotransferase, domain 1"/>
    <property type="match status" value="1"/>
</dbReference>
<comment type="similarity">
    <text evidence="4">Belongs to the trans-sulfuration enzymes family.</text>
</comment>
<dbReference type="RefSeq" id="WP_240591009.1">
    <property type="nucleotide sequence ID" value="NZ_JAKUDL010000003.1"/>
</dbReference>
<dbReference type="GO" id="GO:0030170">
    <property type="term" value="F:pyridoxal phosphate binding"/>
    <property type="evidence" value="ECO:0007669"/>
    <property type="project" value="InterPro"/>
</dbReference>
<dbReference type="GO" id="GO:0008483">
    <property type="term" value="F:transaminase activity"/>
    <property type="evidence" value="ECO:0007669"/>
    <property type="project" value="UniProtKB-KW"/>
</dbReference>
<keyword evidence="6" id="KW-1185">Reference proteome</keyword>
<evidence type="ECO:0000256" key="4">
    <source>
        <dbReference type="RuleBase" id="RU362118"/>
    </source>
</evidence>
<name>A0AAJ1BH55_9GAMM</name>
<accession>A0AAJ1BH55</accession>
<comment type="caution">
    <text evidence="5">The sequence shown here is derived from an EMBL/GenBank/DDBJ whole genome shotgun (WGS) entry which is preliminary data.</text>
</comment>
<reference evidence="5 6" key="1">
    <citation type="submission" date="2022-02" db="EMBL/GenBank/DDBJ databases">
        <title>The genome sequence of Shewanella sp. 3B26.</title>
        <authorList>
            <person name="Du J."/>
        </authorList>
    </citation>
    <scope>NUCLEOTIDE SEQUENCE [LARGE SCALE GENOMIC DNA]</scope>
    <source>
        <strain evidence="5 6">3B26</strain>
    </source>
</reference>
<dbReference type="GO" id="GO:0016846">
    <property type="term" value="F:carbon-sulfur lyase activity"/>
    <property type="evidence" value="ECO:0007669"/>
    <property type="project" value="TreeGrafter"/>
</dbReference>
<sequence>MKDSATDPLGLTTALCHDDAIGSETFGAVVPPIYQNSLFTFASWQAIDSAFDDKINNAIYTRGHNPTVVQAEQKLAQLAGAEKAKLFGSGMAAIAAGILHFVRPGCHIICVRNAYGPTVRLLDDYLKSRIGLEVSFVGGEADEIAAAIRPNTKLIYLESPSSGVFGLQDIAAIAALAKARGIASMIDNTWATPVYQRPLSMGVDLEVHSCSKYLGGHSDIVSGVLMGSAGIIDAITANEFELLGAKMAPMEAWFLLRSLRTLPLRLERHQASALKVAKYLESHPKVASVSYPGLESHPQYALARQQMLGFTGLMAFRLASSDLDAIKGFVNGLKLFRIGVSWGGHESLIFAPAISYLKEMTPAQFEPMGLSLGDMRISVGLEDCEDLIADLEQALANLA</sequence>
<dbReference type="PANTHER" id="PTHR11808:SF80">
    <property type="entry name" value="CYSTATHIONINE GAMMA-LYASE"/>
    <property type="match status" value="1"/>
</dbReference>
<keyword evidence="2 3" id="KW-0663">Pyridoxal phosphate</keyword>
<dbReference type="EMBL" id="JAKUDL010000003">
    <property type="protein sequence ID" value="MCH4294698.1"/>
    <property type="molecule type" value="Genomic_DNA"/>
</dbReference>
<keyword evidence="5" id="KW-0808">Transferase</keyword>
<keyword evidence="5" id="KW-0032">Aminotransferase</keyword>
<evidence type="ECO:0000256" key="2">
    <source>
        <dbReference type="ARBA" id="ARBA00022898"/>
    </source>
</evidence>
<dbReference type="Gene3D" id="3.40.640.10">
    <property type="entry name" value="Type I PLP-dependent aspartate aminotransferase-like (Major domain)"/>
    <property type="match status" value="1"/>
</dbReference>
<comment type="cofactor">
    <cofactor evidence="1 4">
        <name>pyridoxal 5'-phosphate</name>
        <dbReference type="ChEBI" id="CHEBI:597326"/>
    </cofactor>
</comment>
<evidence type="ECO:0000313" key="5">
    <source>
        <dbReference type="EMBL" id="MCH4294698.1"/>
    </source>
</evidence>
<evidence type="ECO:0000256" key="1">
    <source>
        <dbReference type="ARBA" id="ARBA00001933"/>
    </source>
</evidence>
<dbReference type="InterPro" id="IPR015422">
    <property type="entry name" value="PyrdxlP-dep_Trfase_small"/>
</dbReference>
<protein>
    <submittedName>
        <fullName evidence="5">Aminotransferase class I/II-fold pyridoxal phosphate-dependent enzyme</fullName>
    </submittedName>
</protein>
<dbReference type="SUPFAM" id="SSF53383">
    <property type="entry name" value="PLP-dependent transferases"/>
    <property type="match status" value="1"/>
</dbReference>
<dbReference type="GO" id="GO:0005737">
    <property type="term" value="C:cytoplasm"/>
    <property type="evidence" value="ECO:0007669"/>
    <property type="project" value="TreeGrafter"/>
</dbReference>
<organism evidence="5 6">
    <name type="scientific">Shewanella zhuhaiensis</name>
    <dbReference type="NCBI Taxonomy" id="2919576"/>
    <lineage>
        <taxon>Bacteria</taxon>
        <taxon>Pseudomonadati</taxon>
        <taxon>Pseudomonadota</taxon>
        <taxon>Gammaproteobacteria</taxon>
        <taxon>Alteromonadales</taxon>
        <taxon>Shewanellaceae</taxon>
        <taxon>Shewanella</taxon>
    </lineage>
</organism>
<dbReference type="AlphaFoldDB" id="A0AAJ1BH55"/>
<feature type="modified residue" description="N6-(pyridoxal phosphate)lysine" evidence="3">
    <location>
        <position position="212"/>
    </location>
</feature>
<dbReference type="InterPro" id="IPR015421">
    <property type="entry name" value="PyrdxlP-dep_Trfase_major"/>
</dbReference>
<proteinExistence type="inferred from homology"/>
<dbReference type="CDD" id="cd00614">
    <property type="entry name" value="CGS_like"/>
    <property type="match status" value="1"/>
</dbReference>
<dbReference type="FunFam" id="3.40.640.10:FF:000046">
    <property type="entry name" value="Cystathionine gamma-lyase"/>
    <property type="match status" value="1"/>
</dbReference>
<dbReference type="GO" id="GO:0019346">
    <property type="term" value="P:transsulfuration"/>
    <property type="evidence" value="ECO:0007669"/>
    <property type="project" value="InterPro"/>
</dbReference>
<dbReference type="Proteomes" id="UP001297581">
    <property type="component" value="Unassembled WGS sequence"/>
</dbReference>
<evidence type="ECO:0000256" key="3">
    <source>
        <dbReference type="PIRSR" id="PIRSR001434-2"/>
    </source>
</evidence>